<proteinExistence type="predicted"/>
<comment type="caution">
    <text evidence="2">The sequence shown here is derived from an EMBL/GenBank/DDBJ whole genome shotgun (WGS) entry which is preliminary data.</text>
</comment>
<dbReference type="EMBL" id="QUNO01000009">
    <property type="protein sequence ID" value="REH43759.1"/>
    <property type="molecule type" value="Genomic_DNA"/>
</dbReference>
<feature type="domain" description="dTDP-4-dehydro-6-deoxy-alpha-D-glucopyranose 2,3-dehydratase" evidence="1">
    <location>
        <begin position="35"/>
        <end position="237"/>
    </location>
</feature>
<evidence type="ECO:0000259" key="1">
    <source>
        <dbReference type="Pfam" id="PF03559"/>
    </source>
</evidence>
<organism evidence="2 3">
    <name type="scientific">Kutzneria buriramensis</name>
    <dbReference type="NCBI Taxonomy" id="1045776"/>
    <lineage>
        <taxon>Bacteria</taxon>
        <taxon>Bacillati</taxon>
        <taxon>Actinomycetota</taxon>
        <taxon>Actinomycetes</taxon>
        <taxon>Pseudonocardiales</taxon>
        <taxon>Pseudonocardiaceae</taxon>
        <taxon>Kutzneria</taxon>
    </lineage>
</organism>
<sequence>MDRRLGPGRLGGLRQHDGARFARSAEATGSLISDEEVVAWLRRRKVVNQFAVDRIAFGELDKWSFAASTGDLAHDSGRFFAIQGLTVTSQFGPVHAWQQPIINQPENGLLGLLVREIDGVPHFLVQAKMEPGNPHTIELSPTVQATRSNFTRVHQGAKIRYFEHFAGPGRGRVITDVLQSEQGDSFYHKRNRNMVVEVTGDVEEHEDFRWLTLAQINRFLARDSTVNMDIRTVLSTLPMSTEDDDQSTLRTALSVNVPARYGFDELLSWLTGLKCHYEMTAERMPLREVADWKRTEYEISHVEGKFFSVVAVSVQAETREVVSWTQPMLTPARPGIAAFVMRHIDGVPHILVQGKPQPGLFDFFEVAPTVHCVNADYRNLPRSVWPPYLEYVLEAPARYSVLHSEEGGRFLNRENRYMIVEAGDDFPDDEGKNYRWVTPYQLRKLASLSNCVNVEARTLLTCLASLW</sequence>
<evidence type="ECO:0000313" key="2">
    <source>
        <dbReference type="EMBL" id="REH43759.1"/>
    </source>
</evidence>
<dbReference type="RefSeq" id="WP_116177184.1">
    <property type="nucleotide sequence ID" value="NZ_CP144375.1"/>
</dbReference>
<keyword evidence="3" id="KW-1185">Reference proteome</keyword>
<dbReference type="GO" id="GO:0016829">
    <property type="term" value="F:lyase activity"/>
    <property type="evidence" value="ECO:0007669"/>
    <property type="project" value="InterPro"/>
</dbReference>
<dbReference type="Proteomes" id="UP000256269">
    <property type="component" value="Unassembled WGS sequence"/>
</dbReference>
<feature type="domain" description="dTDP-4-dehydro-6-deoxy-alpha-D-glucopyranose 2,3-dehydratase" evidence="1">
    <location>
        <begin position="265"/>
        <end position="463"/>
    </location>
</feature>
<dbReference type="InterPro" id="IPR005212">
    <property type="entry name" value="EvaA-like"/>
</dbReference>
<dbReference type="Pfam" id="PF03559">
    <property type="entry name" value="Hexose_dehydrat"/>
    <property type="match status" value="2"/>
</dbReference>
<protein>
    <submittedName>
        <fullName evidence="2">Oxidase EvaA</fullName>
    </submittedName>
</protein>
<evidence type="ECO:0000313" key="3">
    <source>
        <dbReference type="Proteomes" id="UP000256269"/>
    </source>
</evidence>
<name>A0A3E0HER6_9PSEU</name>
<dbReference type="AlphaFoldDB" id="A0A3E0HER6"/>
<dbReference type="Gene3D" id="3.90.79.40">
    <property type="entry name" value="EvaA sugar 2,3-dehydratase subunit"/>
    <property type="match status" value="2"/>
</dbReference>
<dbReference type="OrthoDB" id="9814961at2"/>
<accession>A0A3E0HER6</accession>
<gene>
    <name evidence="2" type="ORF">BCF44_109302</name>
</gene>
<reference evidence="2 3" key="1">
    <citation type="submission" date="2018-08" db="EMBL/GenBank/DDBJ databases">
        <title>Genomic Encyclopedia of Archaeal and Bacterial Type Strains, Phase II (KMG-II): from individual species to whole genera.</title>
        <authorList>
            <person name="Goeker M."/>
        </authorList>
    </citation>
    <scope>NUCLEOTIDE SEQUENCE [LARGE SCALE GENOMIC DNA]</scope>
    <source>
        <strain evidence="2 3">DSM 45791</strain>
    </source>
</reference>
<dbReference type="InterPro" id="IPR038153">
    <property type="entry name" value="EvaA-like_sf"/>
</dbReference>